<evidence type="ECO:0000313" key="1">
    <source>
        <dbReference type="EMBL" id="SFB21737.1"/>
    </source>
</evidence>
<reference evidence="1 2" key="1">
    <citation type="submission" date="2016-10" db="EMBL/GenBank/DDBJ databases">
        <authorList>
            <person name="de Groot N.N."/>
        </authorList>
    </citation>
    <scope>NUCLEOTIDE SEQUENCE [LARGE SCALE GENOMIC DNA]</scope>
    <source>
        <strain evidence="1 2">DSM 12271</strain>
    </source>
</reference>
<dbReference type="EMBL" id="FOKI01000018">
    <property type="protein sequence ID" value="SFB21737.1"/>
    <property type="molecule type" value="Genomic_DNA"/>
</dbReference>
<proteinExistence type="predicted"/>
<organism evidence="1 2">
    <name type="scientific">Clostridium frigidicarnis</name>
    <dbReference type="NCBI Taxonomy" id="84698"/>
    <lineage>
        <taxon>Bacteria</taxon>
        <taxon>Bacillati</taxon>
        <taxon>Bacillota</taxon>
        <taxon>Clostridia</taxon>
        <taxon>Eubacteriales</taxon>
        <taxon>Clostridiaceae</taxon>
        <taxon>Clostridium</taxon>
    </lineage>
</organism>
<name>A0A1I0Z8R4_9CLOT</name>
<dbReference type="STRING" id="84698.SAMN04488528_101835"/>
<dbReference type="AlphaFoldDB" id="A0A1I0Z8R4"/>
<evidence type="ECO:0000313" key="2">
    <source>
        <dbReference type="Proteomes" id="UP000198619"/>
    </source>
</evidence>
<dbReference type="Proteomes" id="UP000198619">
    <property type="component" value="Unassembled WGS sequence"/>
</dbReference>
<dbReference type="RefSeq" id="WP_177199405.1">
    <property type="nucleotide sequence ID" value="NZ_FOKI01000018.1"/>
</dbReference>
<keyword evidence="2" id="KW-1185">Reference proteome</keyword>
<sequence>MQNSIVAQGVYTKFENGKFSIVNVRNLSKGCKKIKKYIDKAKGSSNGGVL</sequence>
<protein>
    <submittedName>
        <fullName evidence="1">Uncharacterized protein</fullName>
    </submittedName>
</protein>
<accession>A0A1I0Z8R4</accession>
<gene>
    <name evidence="1" type="ORF">SAMN04488528_101835</name>
</gene>